<dbReference type="GO" id="GO:0016747">
    <property type="term" value="F:acyltransferase activity, transferring groups other than amino-acyl groups"/>
    <property type="evidence" value="ECO:0007669"/>
    <property type="project" value="InterPro"/>
</dbReference>
<organism evidence="3 4">
    <name type="scientific">Agromyces agglutinans</name>
    <dbReference type="NCBI Taxonomy" id="2662258"/>
    <lineage>
        <taxon>Bacteria</taxon>
        <taxon>Bacillati</taxon>
        <taxon>Actinomycetota</taxon>
        <taxon>Actinomycetes</taxon>
        <taxon>Micrococcales</taxon>
        <taxon>Microbacteriaceae</taxon>
        <taxon>Agromyces</taxon>
    </lineage>
</organism>
<comment type="caution">
    <text evidence="3">The sequence shown here is derived from an EMBL/GenBank/DDBJ whole genome shotgun (WGS) entry which is preliminary data.</text>
</comment>
<sequence length="189" mass="20234">MTESATIETPRLLLRPLSREQAERVASHERVGQPWAAGYPREDDRDVARTALGDPPVEPLFGPLQIVERATGLVVGGIGCFGPPDADGVVALGYGVVPDVEGRGYATEALRAVLAHAFGTGRVLRATADTSQENLGSQRVLEKAGMRRIGERDGLVYYELTQHDRARRTSARAAATAEAAEPRGIRPPA</sequence>
<dbReference type="InterPro" id="IPR000182">
    <property type="entry name" value="GNAT_dom"/>
</dbReference>
<feature type="region of interest" description="Disordered" evidence="1">
    <location>
        <begin position="166"/>
        <end position="189"/>
    </location>
</feature>
<dbReference type="PANTHER" id="PTHR43792">
    <property type="entry name" value="GNAT FAMILY, PUTATIVE (AFU_ORTHOLOGUE AFUA_3G00765)-RELATED-RELATED"/>
    <property type="match status" value="1"/>
</dbReference>
<dbReference type="EMBL" id="WJIF01000002">
    <property type="protein sequence ID" value="MRG59048.1"/>
    <property type="molecule type" value="Genomic_DNA"/>
</dbReference>
<dbReference type="SUPFAM" id="SSF55729">
    <property type="entry name" value="Acyl-CoA N-acyltransferases (Nat)"/>
    <property type="match status" value="1"/>
</dbReference>
<dbReference type="RefSeq" id="WP_153683526.1">
    <property type="nucleotide sequence ID" value="NZ_WJIF01000002.1"/>
</dbReference>
<keyword evidence="4" id="KW-1185">Reference proteome</keyword>
<gene>
    <name evidence="3" type="ORF">GE115_04070</name>
</gene>
<evidence type="ECO:0000259" key="2">
    <source>
        <dbReference type="PROSITE" id="PS51186"/>
    </source>
</evidence>
<evidence type="ECO:0000256" key="1">
    <source>
        <dbReference type="SAM" id="MobiDB-lite"/>
    </source>
</evidence>
<dbReference type="PROSITE" id="PS51186">
    <property type="entry name" value="GNAT"/>
    <property type="match status" value="1"/>
</dbReference>
<dbReference type="Pfam" id="PF13302">
    <property type="entry name" value="Acetyltransf_3"/>
    <property type="match status" value="1"/>
</dbReference>
<dbReference type="PANTHER" id="PTHR43792:SF13">
    <property type="entry name" value="ACETYLTRANSFERASE"/>
    <property type="match status" value="1"/>
</dbReference>
<evidence type="ECO:0000313" key="3">
    <source>
        <dbReference type="EMBL" id="MRG59048.1"/>
    </source>
</evidence>
<feature type="compositionally biased region" description="Basic and acidic residues" evidence="1">
    <location>
        <begin position="180"/>
        <end position="189"/>
    </location>
</feature>
<dbReference type="AlphaFoldDB" id="A0A6I2FD86"/>
<proteinExistence type="predicted"/>
<dbReference type="Proteomes" id="UP000431080">
    <property type="component" value="Unassembled WGS sequence"/>
</dbReference>
<protein>
    <submittedName>
        <fullName evidence="3">GNAT family N-acetyltransferase</fullName>
    </submittedName>
</protein>
<dbReference type="Gene3D" id="3.40.630.30">
    <property type="match status" value="1"/>
</dbReference>
<name>A0A6I2FD86_9MICO</name>
<feature type="domain" description="N-acetyltransferase" evidence="2">
    <location>
        <begin position="12"/>
        <end position="163"/>
    </location>
</feature>
<reference evidence="3 4" key="1">
    <citation type="submission" date="2019-10" db="EMBL/GenBank/DDBJ databases">
        <authorList>
            <person name="Nie G."/>
            <person name="Ming H."/>
            <person name="Yi B."/>
        </authorList>
    </citation>
    <scope>NUCLEOTIDE SEQUENCE [LARGE SCALE GENOMIC DNA]</scope>
    <source>
        <strain evidence="3 4">CFH 90414</strain>
    </source>
</reference>
<keyword evidence="3" id="KW-0808">Transferase</keyword>
<accession>A0A6I2FD86</accession>
<dbReference type="InterPro" id="IPR016181">
    <property type="entry name" value="Acyl_CoA_acyltransferase"/>
</dbReference>
<dbReference type="InterPro" id="IPR051531">
    <property type="entry name" value="N-acetyltransferase"/>
</dbReference>
<evidence type="ECO:0000313" key="4">
    <source>
        <dbReference type="Proteomes" id="UP000431080"/>
    </source>
</evidence>